<dbReference type="RefSeq" id="WP_150493682.1">
    <property type="nucleotide sequence ID" value="NZ_BMFA01000001.1"/>
</dbReference>
<dbReference type="GO" id="GO:0006355">
    <property type="term" value="P:regulation of DNA-templated transcription"/>
    <property type="evidence" value="ECO:0007669"/>
    <property type="project" value="InterPro"/>
</dbReference>
<evidence type="ECO:0000313" key="6">
    <source>
        <dbReference type="EMBL" id="GGB34088.1"/>
    </source>
</evidence>
<evidence type="ECO:0000256" key="2">
    <source>
        <dbReference type="ARBA" id="ARBA00023125"/>
    </source>
</evidence>
<evidence type="ECO:0000259" key="5">
    <source>
        <dbReference type="PROSITE" id="PS50112"/>
    </source>
</evidence>
<dbReference type="EMBL" id="BMFA01000001">
    <property type="protein sequence ID" value="GGB34088.1"/>
    <property type="molecule type" value="Genomic_DNA"/>
</dbReference>
<evidence type="ECO:0000259" key="4">
    <source>
        <dbReference type="PROSITE" id="PS50043"/>
    </source>
</evidence>
<dbReference type="Gene3D" id="3.30.450.20">
    <property type="entry name" value="PAS domain"/>
    <property type="match status" value="1"/>
</dbReference>
<comment type="caution">
    <text evidence="6">The sequence shown here is derived from an EMBL/GenBank/DDBJ whole genome shotgun (WGS) entry which is preliminary data.</text>
</comment>
<dbReference type="Pfam" id="PF00196">
    <property type="entry name" value="GerE"/>
    <property type="match status" value="1"/>
</dbReference>
<keyword evidence="3" id="KW-0804">Transcription</keyword>
<evidence type="ECO:0000256" key="3">
    <source>
        <dbReference type="ARBA" id="ARBA00023163"/>
    </source>
</evidence>
<dbReference type="NCBIfam" id="TIGR00229">
    <property type="entry name" value="sensory_box"/>
    <property type="match status" value="1"/>
</dbReference>
<dbReference type="CDD" id="cd00130">
    <property type="entry name" value="PAS"/>
    <property type="match status" value="1"/>
</dbReference>
<protein>
    <submittedName>
        <fullName evidence="6">LuxR family transcriptional regulator</fullName>
    </submittedName>
</protein>
<dbReference type="InterPro" id="IPR036388">
    <property type="entry name" value="WH-like_DNA-bd_sf"/>
</dbReference>
<dbReference type="Proteomes" id="UP000605148">
    <property type="component" value="Unassembled WGS sequence"/>
</dbReference>
<dbReference type="PRINTS" id="PR00038">
    <property type="entry name" value="HTHLUXR"/>
</dbReference>
<reference evidence="6" key="2">
    <citation type="submission" date="2020-09" db="EMBL/GenBank/DDBJ databases">
        <authorList>
            <person name="Sun Q."/>
            <person name="Zhou Y."/>
        </authorList>
    </citation>
    <scope>NUCLEOTIDE SEQUENCE</scope>
    <source>
        <strain evidence="6">CGMCC 1.12426</strain>
    </source>
</reference>
<dbReference type="PANTHER" id="PTHR44688">
    <property type="entry name" value="DNA-BINDING TRANSCRIPTIONAL ACTIVATOR DEVR_DOSR"/>
    <property type="match status" value="1"/>
</dbReference>
<dbReference type="InterPro" id="IPR035965">
    <property type="entry name" value="PAS-like_dom_sf"/>
</dbReference>
<dbReference type="SMART" id="SM00421">
    <property type="entry name" value="HTH_LUXR"/>
    <property type="match status" value="1"/>
</dbReference>
<dbReference type="PANTHER" id="PTHR44688:SF16">
    <property type="entry name" value="DNA-BINDING TRANSCRIPTIONAL ACTIVATOR DEVR_DOSR"/>
    <property type="match status" value="1"/>
</dbReference>
<gene>
    <name evidence="6" type="ORF">GCM10011316_02740</name>
</gene>
<dbReference type="InterPro" id="IPR000014">
    <property type="entry name" value="PAS"/>
</dbReference>
<dbReference type="Gene3D" id="1.10.10.10">
    <property type="entry name" value="Winged helix-like DNA-binding domain superfamily/Winged helix DNA-binding domain"/>
    <property type="match status" value="1"/>
</dbReference>
<dbReference type="SUPFAM" id="SSF55785">
    <property type="entry name" value="PYP-like sensor domain (PAS domain)"/>
    <property type="match status" value="1"/>
</dbReference>
<keyword evidence="7" id="KW-1185">Reference proteome</keyword>
<accession>A0A916WU26</accession>
<feature type="domain" description="HTH luxR-type" evidence="4">
    <location>
        <begin position="122"/>
        <end position="187"/>
    </location>
</feature>
<dbReference type="PROSITE" id="PS00622">
    <property type="entry name" value="HTH_LUXR_1"/>
    <property type="match status" value="1"/>
</dbReference>
<dbReference type="Pfam" id="PF13426">
    <property type="entry name" value="PAS_9"/>
    <property type="match status" value="1"/>
</dbReference>
<dbReference type="InterPro" id="IPR016032">
    <property type="entry name" value="Sig_transdc_resp-reg_C-effctor"/>
</dbReference>
<dbReference type="PROSITE" id="PS50112">
    <property type="entry name" value="PAS"/>
    <property type="match status" value="1"/>
</dbReference>
<dbReference type="PROSITE" id="PS50043">
    <property type="entry name" value="HTH_LUXR_2"/>
    <property type="match status" value="1"/>
</dbReference>
<proteinExistence type="predicted"/>
<keyword evidence="1" id="KW-0805">Transcription regulation</keyword>
<dbReference type="GO" id="GO:0003677">
    <property type="term" value="F:DNA binding"/>
    <property type="evidence" value="ECO:0007669"/>
    <property type="project" value="UniProtKB-KW"/>
</dbReference>
<dbReference type="OrthoDB" id="9782655at2"/>
<dbReference type="SUPFAM" id="SSF46894">
    <property type="entry name" value="C-terminal effector domain of the bipartite response regulators"/>
    <property type="match status" value="1"/>
</dbReference>
<feature type="domain" description="PAS" evidence="5">
    <location>
        <begin position="23"/>
        <end position="78"/>
    </location>
</feature>
<dbReference type="AlphaFoldDB" id="A0A916WU26"/>
<dbReference type="InterPro" id="IPR000792">
    <property type="entry name" value="Tscrpt_reg_LuxR_C"/>
</dbReference>
<name>A0A916WU26_9HYPH</name>
<sequence>MEADIVNDAELTAIAFDEAPLGLVLTENRRIRTLNNRFAEMTGFQKHELIGRSFALFYASHAEFERVREIGFSALRETGRYTDQRLLRRKDGSHIWCRFRARSLDRDHLLARLVMSFAQVFDQPGNVSLTAREKDVLAGLRRGLTSKAIARELALSHRTIEDVRARLLKRLSVSNTAELLAKVSLLD</sequence>
<keyword evidence="2" id="KW-0238">DNA-binding</keyword>
<evidence type="ECO:0000313" key="7">
    <source>
        <dbReference type="Proteomes" id="UP000605148"/>
    </source>
</evidence>
<dbReference type="CDD" id="cd06170">
    <property type="entry name" value="LuxR_C_like"/>
    <property type="match status" value="1"/>
</dbReference>
<organism evidence="6 7">
    <name type="scientific">Roseibium aquae</name>
    <dbReference type="NCBI Taxonomy" id="1323746"/>
    <lineage>
        <taxon>Bacteria</taxon>
        <taxon>Pseudomonadati</taxon>
        <taxon>Pseudomonadota</taxon>
        <taxon>Alphaproteobacteria</taxon>
        <taxon>Hyphomicrobiales</taxon>
        <taxon>Stappiaceae</taxon>
        <taxon>Roseibium</taxon>
    </lineage>
</organism>
<evidence type="ECO:0000256" key="1">
    <source>
        <dbReference type="ARBA" id="ARBA00023015"/>
    </source>
</evidence>
<reference evidence="6" key="1">
    <citation type="journal article" date="2014" name="Int. J. Syst. Evol. Microbiol.">
        <title>Complete genome sequence of Corynebacterium casei LMG S-19264T (=DSM 44701T), isolated from a smear-ripened cheese.</title>
        <authorList>
            <consortium name="US DOE Joint Genome Institute (JGI-PGF)"/>
            <person name="Walter F."/>
            <person name="Albersmeier A."/>
            <person name="Kalinowski J."/>
            <person name="Ruckert C."/>
        </authorList>
    </citation>
    <scope>NUCLEOTIDE SEQUENCE</scope>
    <source>
        <strain evidence="6">CGMCC 1.12426</strain>
    </source>
</reference>